<dbReference type="EC" id="3.2.1.99" evidence="4 7"/>
<keyword evidence="8" id="KW-0732">Signal</keyword>
<dbReference type="GeneID" id="95976336"/>
<evidence type="ECO:0000256" key="5">
    <source>
        <dbReference type="ARBA" id="ARBA00022801"/>
    </source>
</evidence>
<evidence type="ECO:0000256" key="8">
    <source>
        <dbReference type="SAM" id="SignalP"/>
    </source>
</evidence>
<dbReference type="PANTHER" id="PTHR43301:SF3">
    <property type="entry name" value="ARABINAN ENDO-1,5-ALPHA-L-ARABINOSIDASE A-RELATED"/>
    <property type="match status" value="1"/>
</dbReference>
<sequence>MSFGTALPACLTVFAALSSFFHYVSAYPNPEPCNGNCSGVHDPTLIRRTSDGTWFRLSTNGNIAIASAPDITGPWTYDGAMLPDGSIIDLPIDNPGIWAPDVHLIEETYFAYYSVSTSGSQTSDIGVATSGNLEVDSWTDHGSIGIANNSVYNRIDPNWFQESDSSPVYFAFGSSWSGTFETELDPSSPLEVSPNAAGPENLVYNSTIPPGKVEPAIVEGGYLFWRVVDGVKYYFMFFSSGKCCNPANDLAAAGDEYKIMVCRSDSPAGPFVDQDGKDCLTENGGTLVLGSHGEVYAPGGQGVYNHASLRRPVLYYHYVNTSIGYDFEQFQFGFNHLDFSSTWPVVVV</sequence>
<reference evidence="9 10" key="1">
    <citation type="submission" date="2024-07" db="EMBL/GenBank/DDBJ databases">
        <title>Draft sequence of the Neodothiora populina.</title>
        <authorList>
            <person name="Drown D.D."/>
            <person name="Schuette U.S."/>
            <person name="Buechlein A.B."/>
            <person name="Rusch D.R."/>
            <person name="Winton L.W."/>
            <person name="Adams G.A."/>
        </authorList>
    </citation>
    <scope>NUCLEOTIDE SEQUENCE [LARGE SCALE GENOMIC DNA]</scope>
    <source>
        <strain evidence="9 10">CPC 39397</strain>
    </source>
</reference>
<dbReference type="CDD" id="cd18831">
    <property type="entry name" value="GH43_AnAbnA-like"/>
    <property type="match status" value="1"/>
</dbReference>
<dbReference type="EMBL" id="JBFMKM010000012">
    <property type="protein sequence ID" value="KAL1302206.1"/>
    <property type="molecule type" value="Genomic_DNA"/>
</dbReference>
<evidence type="ECO:0000256" key="4">
    <source>
        <dbReference type="ARBA" id="ARBA00012586"/>
    </source>
</evidence>
<evidence type="ECO:0000256" key="3">
    <source>
        <dbReference type="ARBA" id="ARBA00009865"/>
    </source>
</evidence>
<evidence type="ECO:0000313" key="9">
    <source>
        <dbReference type="EMBL" id="KAL1302206.1"/>
    </source>
</evidence>
<accession>A0ABR3P809</accession>
<dbReference type="PIRSF" id="PIRSF026534">
    <property type="entry name" value="Endo_alpha-L-arabinosidase"/>
    <property type="match status" value="1"/>
</dbReference>
<organism evidence="9 10">
    <name type="scientific">Neodothiora populina</name>
    <dbReference type="NCBI Taxonomy" id="2781224"/>
    <lineage>
        <taxon>Eukaryota</taxon>
        <taxon>Fungi</taxon>
        <taxon>Dikarya</taxon>
        <taxon>Ascomycota</taxon>
        <taxon>Pezizomycotina</taxon>
        <taxon>Dothideomycetes</taxon>
        <taxon>Dothideomycetidae</taxon>
        <taxon>Dothideales</taxon>
        <taxon>Dothioraceae</taxon>
        <taxon>Neodothiora</taxon>
    </lineage>
</organism>
<keyword evidence="10" id="KW-1185">Reference proteome</keyword>
<comment type="caution">
    <text evidence="9">The sequence shown here is derived from an EMBL/GenBank/DDBJ whole genome shotgun (WGS) entry which is preliminary data.</text>
</comment>
<gene>
    <name evidence="9" type="ORF">AAFC00_002634</name>
</gene>
<dbReference type="InterPro" id="IPR006710">
    <property type="entry name" value="Glyco_hydro_43"/>
</dbReference>
<dbReference type="PANTHER" id="PTHR43301">
    <property type="entry name" value="ARABINAN ENDO-1,5-ALPHA-L-ARABINOSIDASE"/>
    <property type="match status" value="1"/>
</dbReference>
<comment type="pathway">
    <text evidence="2 7">Glycan metabolism; L-arabinan degradation.</text>
</comment>
<dbReference type="Gene3D" id="2.115.10.20">
    <property type="entry name" value="Glycosyl hydrolase domain, family 43"/>
    <property type="match status" value="1"/>
</dbReference>
<feature type="chain" id="PRO_5045752740" description="Arabinan endo-1,5-alpha-L-arabinosidase" evidence="8">
    <location>
        <begin position="27"/>
        <end position="348"/>
    </location>
</feature>
<keyword evidence="5 7" id="KW-0378">Hydrolase</keyword>
<keyword evidence="6 7" id="KW-0326">Glycosidase</keyword>
<evidence type="ECO:0000256" key="2">
    <source>
        <dbReference type="ARBA" id="ARBA00004834"/>
    </source>
</evidence>
<name>A0ABR3P809_9PEZI</name>
<dbReference type="Proteomes" id="UP001562354">
    <property type="component" value="Unassembled WGS sequence"/>
</dbReference>
<comment type="similarity">
    <text evidence="3 7">Belongs to the glycosyl hydrolase 43 family.</text>
</comment>
<dbReference type="InterPro" id="IPR016840">
    <property type="entry name" value="Glyco_hydro_43_endo_a_Ara-ase"/>
</dbReference>
<comment type="catalytic activity">
    <reaction evidence="1 7">
        <text>Endohydrolysis of (1-&gt;5)-alpha-arabinofuranosidic linkages in (1-&gt;5)-arabinans.</text>
        <dbReference type="EC" id="3.2.1.99"/>
    </reaction>
</comment>
<feature type="signal peptide" evidence="8">
    <location>
        <begin position="1"/>
        <end position="26"/>
    </location>
</feature>
<evidence type="ECO:0000256" key="7">
    <source>
        <dbReference type="PIRNR" id="PIRNR026534"/>
    </source>
</evidence>
<evidence type="ECO:0000256" key="1">
    <source>
        <dbReference type="ARBA" id="ARBA00000375"/>
    </source>
</evidence>
<evidence type="ECO:0000313" key="10">
    <source>
        <dbReference type="Proteomes" id="UP001562354"/>
    </source>
</evidence>
<dbReference type="Pfam" id="PF04616">
    <property type="entry name" value="Glyco_hydro_43"/>
    <property type="match status" value="1"/>
</dbReference>
<evidence type="ECO:0000256" key="6">
    <source>
        <dbReference type="ARBA" id="ARBA00023295"/>
    </source>
</evidence>
<dbReference type="InterPro" id="IPR023296">
    <property type="entry name" value="Glyco_hydro_beta-prop_sf"/>
</dbReference>
<dbReference type="InterPro" id="IPR050727">
    <property type="entry name" value="GH43_arabinanases"/>
</dbReference>
<protein>
    <recommendedName>
        <fullName evidence="4 7">Arabinan endo-1,5-alpha-L-arabinosidase</fullName>
        <ecNumber evidence="4 7">3.2.1.99</ecNumber>
    </recommendedName>
</protein>
<proteinExistence type="inferred from homology"/>
<dbReference type="RefSeq" id="XP_069198482.1">
    <property type="nucleotide sequence ID" value="XM_069341976.1"/>
</dbReference>
<dbReference type="SUPFAM" id="SSF75005">
    <property type="entry name" value="Arabinanase/levansucrase/invertase"/>
    <property type="match status" value="1"/>
</dbReference>